<dbReference type="AlphaFoldDB" id="A0AAJ2SAC0"/>
<organism evidence="2 3">
    <name type="scientific">Flavobacterium flavipigmentatum</name>
    <dbReference type="NCBI Taxonomy" id="2893884"/>
    <lineage>
        <taxon>Bacteria</taxon>
        <taxon>Pseudomonadati</taxon>
        <taxon>Bacteroidota</taxon>
        <taxon>Flavobacteriia</taxon>
        <taxon>Flavobacteriales</taxon>
        <taxon>Flavobacteriaceae</taxon>
        <taxon>Flavobacterium</taxon>
    </lineage>
</organism>
<evidence type="ECO:0008006" key="5">
    <source>
        <dbReference type="Google" id="ProtNLM"/>
    </source>
</evidence>
<reference evidence="2 4" key="1">
    <citation type="submission" date="2023-11" db="EMBL/GenBank/DDBJ databases">
        <title>Unpublished Manusciprt.</title>
        <authorList>
            <person name="Saticioglu I.B."/>
            <person name="Ay H."/>
            <person name="Ajmi N."/>
            <person name="Altun S."/>
            <person name="Duman M."/>
        </authorList>
    </citation>
    <scope>NUCLEOTIDE SEQUENCE</scope>
    <source>
        <strain evidence="1 4">Fl-33</strain>
        <strain evidence="2">Fl-77</strain>
    </source>
</reference>
<sequence length="465" mass="52429">MSKLSVSIRMYRVGELGDCFYLKFAEGEKSCSVLIDCGSFRNGGKSVQRMREIAQHIADEQKEDALDVVVGTHQHNDHLSGFKHAKDIFLKLKAKQAWLSWLDDPEDKSAQKISRGEKELTAKLRGIKTAISDSKNAAFSNHIATERLNDILGFYLDGDAPAVPAEGLKILKEMSSEVKYLQPGNQFSLPGMDEEVKVYVLGPPRNTKLLFDITAAKDESYDHKLKAADDNAQSFLKALSNFSNTGAADPDEDYFPFNNRLQKPICDDQFVKSTYNDVKNEWQRIDTDWLDQAGRLALYLDSYTNNTSLVLAFELVKSGKVLLFVGDAQTGNWLSWNDILWQDKPSGFNVDNLLEKTVFYKVGHHCSHNATLVAGLEKMNSEELVAMIPVDKNDPNITKKNGWKMPASNLHNRLKEKTKFRIIRMEDTYDKDCDPSLSNVAKESWSKLSGAVDSRSLYVEYTIKT</sequence>
<evidence type="ECO:0000313" key="3">
    <source>
        <dbReference type="Proteomes" id="UP001270053"/>
    </source>
</evidence>
<proteinExistence type="predicted"/>
<dbReference type="InterPro" id="IPR052159">
    <property type="entry name" value="Competence_DNA_uptake"/>
</dbReference>
<gene>
    <name evidence="1" type="ORF">SGQ18_12790</name>
    <name evidence="2" type="ORF">SGQ44_12045</name>
</gene>
<dbReference type="Gene3D" id="3.60.15.10">
    <property type="entry name" value="Ribonuclease Z/Hydroxyacylglutathione hydrolase-like"/>
    <property type="match status" value="1"/>
</dbReference>
<dbReference type="PANTHER" id="PTHR30619">
    <property type="entry name" value="DNA INTERNALIZATION/COMPETENCE PROTEIN COMEC/REC2"/>
    <property type="match status" value="1"/>
</dbReference>
<dbReference type="RefSeq" id="WP_229973896.1">
    <property type="nucleotide sequence ID" value="NZ_CP087133.1"/>
</dbReference>
<dbReference type="Proteomes" id="UP001270053">
    <property type="component" value="Unassembled WGS sequence"/>
</dbReference>
<evidence type="ECO:0000313" key="2">
    <source>
        <dbReference type="EMBL" id="MDX6186497.1"/>
    </source>
</evidence>
<comment type="caution">
    <text evidence="2">The sequence shown here is derived from an EMBL/GenBank/DDBJ whole genome shotgun (WGS) entry which is preliminary data.</text>
</comment>
<dbReference type="EMBL" id="JAWXVH010000005">
    <property type="protein sequence ID" value="MDX6186497.1"/>
    <property type="molecule type" value="Genomic_DNA"/>
</dbReference>
<dbReference type="Proteomes" id="UP001278738">
    <property type="component" value="Unassembled WGS sequence"/>
</dbReference>
<dbReference type="InterPro" id="IPR036866">
    <property type="entry name" value="RibonucZ/Hydroxyglut_hydro"/>
</dbReference>
<keyword evidence="4" id="KW-1185">Reference proteome</keyword>
<accession>A0AAJ2SAC0</accession>
<name>A0AAJ2SAC0_9FLAO</name>
<dbReference type="EMBL" id="JAWXVG010000005">
    <property type="protein sequence ID" value="MDX6183044.1"/>
    <property type="molecule type" value="Genomic_DNA"/>
</dbReference>
<protein>
    <recommendedName>
        <fullName evidence="5">Metallo-beta-lactamase domain-containing protein</fullName>
    </recommendedName>
</protein>
<evidence type="ECO:0000313" key="4">
    <source>
        <dbReference type="Proteomes" id="UP001278738"/>
    </source>
</evidence>
<evidence type="ECO:0000313" key="1">
    <source>
        <dbReference type="EMBL" id="MDX6183044.1"/>
    </source>
</evidence>
<dbReference type="SUPFAM" id="SSF56281">
    <property type="entry name" value="Metallo-hydrolase/oxidoreductase"/>
    <property type="match status" value="1"/>
</dbReference>
<dbReference type="PANTHER" id="PTHR30619:SF1">
    <property type="entry name" value="RECOMBINATION PROTEIN 2"/>
    <property type="match status" value="1"/>
</dbReference>